<dbReference type="EMBL" id="JARJLM010000103">
    <property type="protein sequence ID" value="MDF3832515.1"/>
    <property type="molecule type" value="Genomic_DNA"/>
</dbReference>
<evidence type="ECO:0000313" key="2">
    <source>
        <dbReference type="EMBL" id="MDF3832515.1"/>
    </source>
</evidence>
<keyword evidence="3" id="KW-1185">Reference proteome</keyword>
<accession>A0ABT6AIT6</accession>
<feature type="region of interest" description="Disordered" evidence="1">
    <location>
        <begin position="134"/>
        <end position="168"/>
    </location>
</feature>
<protein>
    <submittedName>
        <fullName evidence="2">Uncharacterized protein</fullName>
    </submittedName>
</protein>
<organism evidence="2 3">
    <name type="scientific">Cupriavidus basilensis</name>
    <dbReference type="NCBI Taxonomy" id="68895"/>
    <lineage>
        <taxon>Bacteria</taxon>
        <taxon>Pseudomonadati</taxon>
        <taxon>Pseudomonadota</taxon>
        <taxon>Betaproteobacteria</taxon>
        <taxon>Burkholderiales</taxon>
        <taxon>Burkholderiaceae</taxon>
        <taxon>Cupriavidus</taxon>
    </lineage>
</organism>
<name>A0ABT6AIT6_9BURK</name>
<proteinExistence type="predicted"/>
<reference evidence="2 3" key="1">
    <citation type="submission" date="2023-03" db="EMBL/GenBank/DDBJ databases">
        <title>Draft assemblies of triclosan tolerant bacteria isolated from returned activated sludge.</title>
        <authorList>
            <person name="Van Hamelsveld S."/>
        </authorList>
    </citation>
    <scope>NUCLEOTIDE SEQUENCE [LARGE SCALE GENOMIC DNA]</scope>
    <source>
        <strain evidence="2 3">GW210010_S58</strain>
    </source>
</reference>
<comment type="caution">
    <text evidence="2">The sequence shown here is derived from an EMBL/GenBank/DDBJ whole genome shotgun (WGS) entry which is preliminary data.</text>
</comment>
<dbReference type="RefSeq" id="WP_276264115.1">
    <property type="nucleotide sequence ID" value="NZ_JARJLM010000103.1"/>
</dbReference>
<sequence length="571" mass="61684">MRQPSLTIELSAPYSVNGEPARYQSLWLLAAVCLATRSGEAGLPAVRLQTRFPDTANIRMLVSRAFADFARWELPVGWGPDRTLAPAWLNPAGRSRGPFWIAPAACKRIRFTIGGRRVGDEALARFAGLPAPGAGGMAGAAASPATERGAERLAKNASADTADRQRHASPGVAYAMRDIRYWSHLTQAMRGMQDGVGGAASNGVADALHAAQRCATDDFQHAFALLKESLAWRRSDDLARSRAALKRFGRIVGTGTVDTALPTFGAMARVVRAWERYAANQMEAAQAELESLAADPALQPVVRYNPRVRFETLNLGALIHKSVAIRDMAMQPEAARRAAEAAVEGFSGALQAAYEADSVDAAQHVAANLGLCLWLFWSHALIDPARAWSEGQVQRQAVRWLGLSEWICDRFGVGGGSAWNIIFLLRIARGNCTPAGCGTLKAFRKQRPLALDEAVDALRPFHAPFARAKGFISWSSLAGFALEEHDAGHVHYGALQLANLLLEASWFHTFERGATPAAFATVERLAGLLGKLRPAERRFFLAAITALPRELQLAAAEAMRGAPRATRAMPK</sequence>
<dbReference type="Proteomes" id="UP001216674">
    <property type="component" value="Unassembled WGS sequence"/>
</dbReference>
<evidence type="ECO:0000313" key="3">
    <source>
        <dbReference type="Proteomes" id="UP001216674"/>
    </source>
</evidence>
<evidence type="ECO:0000256" key="1">
    <source>
        <dbReference type="SAM" id="MobiDB-lite"/>
    </source>
</evidence>
<gene>
    <name evidence="2" type="ORF">P3W85_06085</name>
</gene>